<evidence type="ECO:0000256" key="2">
    <source>
        <dbReference type="HAMAP-Rule" id="MF_00646"/>
    </source>
</evidence>
<organism evidence="5 6">
    <name type="scientific">Thiogranum longum</name>
    <dbReference type="NCBI Taxonomy" id="1537524"/>
    <lineage>
        <taxon>Bacteria</taxon>
        <taxon>Pseudomonadati</taxon>
        <taxon>Pseudomonadota</taxon>
        <taxon>Gammaproteobacteria</taxon>
        <taxon>Chromatiales</taxon>
        <taxon>Ectothiorhodospiraceae</taxon>
        <taxon>Thiogranum</taxon>
    </lineage>
</organism>
<dbReference type="InterPro" id="IPR013852">
    <property type="entry name" value="Transl_elong_P/YeiP_CS"/>
</dbReference>
<dbReference type="PIRSF" id="PIRSF005901">
    <property type="entry name" value="EF-P"/>
    <property type="match status" value="1"/>
</dbReference>
<comment type="caution">
    <text evidence="5">The sequence shown here is derived from an EMBL/GenBank/DDBJ whole genome shotgun (WGS) entry which is preliminary data.</text>
</comment>
<dbReference type="RefSeq" id="WP_132971780.1">
    <property type="nucleotide sequence ID" value="NZ_SMFX01000001.1"/>
</dbReference>
<dbReference type="InterPro" id="IPR020599">
    <property type="entry name" value="Transl_elong_fac_P/YeiP"/>
</dbReference>
<evidence type="ECO:0000259" key="3">
    <source>
        <dbReference type="SMART" id="SM00841"/>
    </source>
</evidence>
<keyword evidence="5" id="KW-0648">Protein biosynthesis</keyword>
<feature type="domain" description="Translation elongation factor P/YeiP central" evidence="4">
    <location>
        <begin position="68"/>
        <end position="123"/>
    </location>
</feature>
<dbReference type="SUPFAM" id="SSF50104">
    <property type="entry name" value="Translation proteins SH3-like domain"/>
    <property type="match status" value="1"/>
</dbReference>
<dbReference type="InterPro" id="IPR012340">
    <property type="entry name" value="NA-bd_OB-fold"/>
</dbReference>
<comment type="similarity">
    <text evidence="1 2">Belongs to the elongation factor P family.</text>
</comment>
<dbReference type="PANTHER" id="PTHR30053:SF14">
    <property type="entry name" value="TRANSLATION ELONGATION FACTOR KOW-LIKE DOMAIN-CONTAINING PROTEIN"/>
    <property type="match status" value="1"/>
</dbReference>
<dbReference type="CDD" id="cd05794">
    <property type="entry name" value="S1_EF-P_repeat_2"/>
    <property type="match status" value="1"/>
</dbReference>
<dbReference type="GO" id="GO:0005829">
    <property type="term" value="C:cytosol"/>
    <property type="evidence" value="ECO:0007669"/>
    <property type="project" value="UniProtKB-ARBA"/>
</dbReference>
<feature type="domain" description="Elongation factor P C-terminal" evidence="3">
    <location>
        <begin position="131"/>
        <end position="186"/>
    </location>
</feature>
<dbReference type="InterPro" id="IPR015365">
    <property type="entry name" value="Elong-fact-P_C"/>
</dbReference>
<keyword evidence="5" id="KW-0251">Elongation factor</keyword>
<dbReference type="Gene3D" id="2.30.30.30">
    <property type="match status" value="1"/>
</dbReference>
<dbReference type="EMBL" id="SMFX01000001">
    <property type="protein sequence ID" value="TCK17945.1"/>
    <property type="molecule type" value="Genomic_DNA"/>
</dbReference>
<dbReference type="InterPro" id="IPR014722">
    <property type="entry name" value="Rib_uL2_dom2"/>
</dbReference>
<sequence length="187" mass="20444">MKANEIRKGMVFQLDGKNILVKHVQVQSPSSRSGSTLYKVRGQDLVSRQKFERSFKGDEMVEPVDMTRSAVQMLYRDGDGCTFMDIKSYEQYTLSDEALEDELDFLSDGLEGITALVADGAVLAIELPATVALEITDCAPGMKAASSSARTKPATLATGLIVQVPEYLTPGEVIKVNSETREFISRA</sequence>
<dbReference type="SUPFAM" id="SSF50249">
    <property type="entry name" value="Nucleic acid-binding proteins"/>
    <property type="match status" value="2"/>
</dbReference>
<dbReference type="Gene3D" id="2.40.50.140">
    <property type="entry name" value="Nucleic acid-binding proteins"/>
    <property type="match status" value="2"/>
</dbReference>
<dbReference type="InterPro" id="IPR008991">
    <property type="entry name" value="Translation_prot_SH3-like_sf"/>
</dbReference>
<dbReference type="GO" id="GO:0003746">
    <property type="term" value="F:translation elongation factor activity"/>
    <property type="evidence" value="ECO:0007669"/>
    <property type="project" value="UniProtKB-UniRule"/>
</dbReference>
<dbReference type="SMART" id="SM01185">
    <property type="entry name" value="EFP"/>
    <property type="match status" value="1"/>
</dbReference>
<dbReference type="OrthoDB" id="9801844at2"/>
<dbReference type="Pfam" id="PF09285">
    <property type="entry name" value="Elong-fact-P_C"/>
    <property type="match status" value="1"/>
</dbReference>
<dbReference type="FunFam" id="2.40.50.140:FF:000004">
    <property type="entry name" value="Elongation factor P"/>
    <property type="match status" value="1"/>
</dbReference>
<evidence type="ECO:0000259" key="4">
    <source>
        <dbReference type="SMART" id="SM01185"/>
    </source>
</evidence>
<dbReference type="PROSITE" id="PS01275">
    <property type="entry name" value="EFP"/>
    <property type="match status" value="1"/>
</dbReference>
<keyword evidence="6" id="KW-1185">Reference proteome</keyword>
<dbReference type="CDD" id="cd04470">
    <property type="entry name" value="S1_EF-P_repeat_1"/>
    <property type="match status" value="1"/>
</dbReference>
<dbReference type="PANTHER" id="PTHR30053">
    <property type="entry name" value="ELONGATION FACTOR P"/>
    <property type="match status" value="1"/>
</dbReference>
<dbReference type="NCBIfam" id="NF003392">
    <property type="entry name" value="PRK04542.1"/>
    <property type="match status" value="1"/>
</dbReference>
<dbReference type="Pfam" id="PF08207">
    <property type="entry name" value="EFP_N"/>
    <property type="match status" value="1"/>
</dbReference>
<dbReference type="GO" id="GO:0043043">
    <property type="term" value="P:peptide biosynthetic process"/>
    <property type="evidence" value="ECO:0007669"/>
    <property type="project" value="InterPro"/>
</dbReference>
<dbReference type="InterPro" id="IPR011897">
    <property type="entry name" value="Transl_elong_p-like_YeiP"/>
</dbReference>
<dbReference type="InterPro" id="IPR013185">
    <property type="entry name" value="Transl_elong_KOW-like"/>
</dbReference>
<dbReference type="AlphaFoldDB" id="A0A4R1HCG9"/>
<dbReference type="InterPro" id="IPR001059">
    <property type="entry name" value="Transl_elong_P/YeiP_cen"/>
</dbReference>
<gene>
    <name evidence="5" type="ORF">DFR30_1199</name>
</gene>
<accession>A0A4R1HCG9</accession>
<dbReference type="Pfam" id="PF01132">
    <property type="entry name" value="EFP"/>
    <property type="match status" value="1"/>
</dbReference>
<evidence type="ECO:0000313" key="5">
    <source>
        <dbReference type="EMBL" id="TCK17945.1"/>
    </source>
</evidence>
<name>A0A4R1HCG9_9GAMM</name>
<dbReference type="NCBIfam" id="NF001810">
    <property type="entry name" value="PRK00529.1"/>
    <property type="match status" value="1"/>
</dbReference>
<dbReference type="Proteomes" id="UP000295707">
    <property type="component" value="Unassembled WGS sequence"/>
</dbReference>
<evidence type="ECO:0000313" key="6">
    <source>
        <dbReference type="Proteomes" id="UP000295707"/>
    </source>
</evidence>
<dbReference type="SMART" id="SM00841">
    <property type="entry name" value="Elong-fact-P_C"/>
    <property type="match status" value="1"/>
</dbReference>
<dbReference type="HAMAP" id="MF_00646">
    <property type="entry name" value="EFP"/>
    <property type="match status" value="1"/>
</dbReference>
<protein>
    <recommendedName>
        <fullName evidence="2">Elongation factor P-like protein</fullName>
    </recommendedName>
</protein>
<evidence type="ECO:0000256" key="1">
    <source>
        <dbReference type="ARBA" id="ARBA00009479"/>
    </source>
</evidence>
<proteinExistence type="inferred from homology"/>
<reference evidence="5 6" key="1">
    <citation type="submission" date="2019-03" db="EMBL/GenBank/DDBJ databases">
        <title>Genomic Encyclopedia of Type Strains, Phase IV (KMG-IV): sequencing the most valuable type-strain genomes for metagenomic binning, comparative biology and taxonomic classification.</title>
        <authorList>
            <person name="Goeker M."/>
        </authorList>
    </citation>
    <scope>NUCLEOTIDE SEQUENCE [LARGE SCALE GENOMIC DNA]</scope>
    <source>
        <strain evidence="5 6">DSM 19610</strain>
    </source>
</reference>